<dbReference type="CAZy" id="GH115">
    <property type="family name" value="Glycoside Hydrolase Family 115"/>
</dbReference>
<dbReference type="Pfam" id="PF15979">
    <property type="entry name" value="Glyco_hydro_115"/>
    <property type="match status" value="1"/>
</dbReference>
<gene>
    <name evidence="2" type="ordered locus">Caka_0539</name>
</gene>
<dbReference type="Proteomes" id="UP000000925">
    <property type="component" value="Chromosome"/>
</dbReference>
<evidence type="ECO:0000313" key="3">
    <source>
        <dbReference type="Proteomes" id="UP000000925"/>
    </source>
</evidence>
<sequence>MNYLKALFVIYITCLMQLSAQQWDAPVRGSWIASEPKGLILADDSQAACIVVNPDAVECIQQAARFLAQDLYAITGKQAEIVANQPEQGSFICLALWNDEVTPAGFEDLRGKWEAHRIKTIDNGVWLVGSNARGTAFATYTLSERLGIDPLYHWTGYTPEKHETLRIQSTDYFADEPTFKYRGLFHDDEDILAIERNERYGWPQGSGGTVPKEWYERFFETSLRLRMNMVAPFTRTRRPYEVREMASNWGLFYTSHHYDILLSNPYGYDRFGLAAERGIEGAYSWFDNPEGIQRYWAAGVQENSQLDCIWPVGLRGTEDHSHKFAVDITQEEKHEAFLDVIRTQVSMAKDILAEDAEPVFHFTMWGEMFSILKRGIPDLPEEVIFIWSDDTDGNMSVLKHLPEERGHLKHGVYYHLAYWGPMRKQTTHTIAPQRVEDAFRQVVDSGATEYMLNNVSELREYVMNTRFIAEICWDSETAFEKPDAAGRFTRWWCREYFGDRAAADAATTYANYFDIIHSHDQIWQGALALDQAMYWSHFHEYTPGPITYTQPAVADLIEAVHERANRYHEVFEIAERAKAEMNAEQARFFHDNAMFGMLIDYRPTQAADIAFQRMMTQKSGSRYMIPFFRDEVMKPLELLNAEVGQSEWGHFSDWYRHTSMRKRRSVENPRYSFYRMQEFLK</sequence>
<reference evidence="2 3" key="1">
    <citation type="journal article" date="2010" name="Stand. Genomic Sci.">
        <title>Complete genome sequence of Coraliomargarita akajimensis type strain (04OKA010-24).</title>
        <authorList>
            <person name="Mavromatis K."/>
            <person name="Abt B."/>
            <person name="Brambilla E."/>
            <person name="Lapidus A."/>
            <person name="Copeland A."/>
            <person name="Deshpande S."/>
            <person name="Nolan M."/>
            <person name="Lucas S."/>
            <person name="Tice H."/>
            <person name="Cheng J.F."/>
            <person name="Han C."/>
            <person name="Detter J.C."/>
            <person name="Woyke T."/>
            <person name="Goodwin L."/>
            <person name="Pitluck S."/>
            <person name="Held B."/>
            <person name="Brettin T."/>
            <person name="Tapia R."/>
            <person name="Ivanova N."/>
            <person name="Mikhailova N."/>
            <person name="Pati A."/>
            <person name="Liolios K."/>
            <person name="Chen A."/>
            <person name="Palaniappan K."/>
            <person name="Land M."/>
            <person name="Hauser L."/>
            <person name="Chang Y.J."/>
            <person name="Jeffries C.D."/>
            <person name="Rohde M."/>
            <person name="Goker M."/>
            <person name="Bristow J."/>
            <person name="Eisen J.A."/>
            <person name="Markowitz V."/>
            <person name="Hugenholtz P."/>
            <person name="Klenk H.P."/>
            <person name="Kyrpides N.C."/>
        </authorList>
    </citation>
    <scope>NUCLEOTIDE SEQUENCE [LARGE SCALE GENOMIC DNA]</scope>
    <source>
        <strain evidence="3">DSM 45221 / IAM 15411 / JCM 23193 / KCTC 12865</strain>
    </source>
</reference>
<keyword evidence="3" id="KW-1185">Reference proteome</keyword>
<evidence type="ECO:0000313" key="2">
    <source>
        <dbReference type="EMBL" id="ADE53564.1"/>
    </source>
</evidence>
<dbReference type="RefSeq" id="WP_013042289.1">
    <property type="nucleotide sequence ID" value="NC_014008.1"/>
</dbReference>
<dbReference type="Gene3D" id="3.30.379.10">
    <property type="entry name" value="Chitobiase/beta-hexosaminidase domain 2-like"/>
    <property type="match status" value="1"/>
</dbReference>
<dbReference type="AlphaFoldDB" id="D5ENQ5"/>
<dbReference type="InterPro" id="IPR042301">
    <property type="entry name" value="GH115_sf"/>
</dbReference>
<dbReference type="KEGG" id="caa:Caka_0539"/>
<dbReference type="PANTHER" id="PTHR37842">
    <property type="match status" value="1"/>
</dbReference>
<dbReference type="GO" id="GO:0005975">
    <property type="term" value="P:carbohydrate metabolic process"/>
    <property type="evidence" value="ECO:0007669"/>
    <property type="project" value="UniProtKB-ARBA"/>
</dbReference>
<dbReference type="eggNOG" id="COG2730">
    <property type="taxonomic scope" value="Bacteria"/>
</dbReference>
<name>D5ENQ5_CORAD</name>
<dbReference type="HOGENOM" id="CLU_403724_0_0_0"/>
<organism evidence="2 3">
    <name type="scientific">Coraliomargarita akajimensis (strain DSM 45221 / IAM 15411 / JCM 23193 / KCTC 12865 / 04OKA010-24)</name>
    <dbReference type="NCBI Taxonomy" id="583355"/>
    <lineage>
        <taxon>Bacteria</taxon>
        <taxon>Pseudomonadati</taxon>
        <taxon>Verrucomicrobiota</taxon>
        <taxon>Opitutia</taxon>
        <taxon>Puniceicoccales</taxon>
        <taxon>Coraliomargaritaceae</taxon>
        <taxon>Coraliomargarita</taxon>
    </lineage>
</organism>
<dbReference type="Gene3D" id="3.20.20.520">
    <property type="entry name" value="Glycosyl hydrolase family 115"/>
    <property type="match status" value="1"/>
</dbReference>
<accession>D5ENQ5</accession>
<proteinExistence type="predicted"/>
<keyword evidence="1" id="KW-0378">Hydrolase</keyword>
<dbReference type="GO" id="GO:0016787">
    <property type="term" value="F:hydrolase activity"/>
    <property type="evidence" value="ECO:0007669"/>
    <property type="project" value="UniProtKB-KW"/>
</dbReference>
<dbReference type="PANTHER" id="PTHR37842:SF2">
    <property type="entry name" value="GYLCOSYL HYDROLASE 115 C-TERMINAL DOMAIN-CONTAINING PROTEIN"/>
    <property type="match status" value="1"/>
</dbReference>
<evidence type="ECO:0000256" key="1">
    <source>
        <dbReference type="ARBA" id="ARBA00022801"/>
    </source>
</evidence>
<dbReference type="InterPro" id="IPR029018">
    <property type="entry name" value="Hex-like_dom2"/>
</dbReference>
<protein>
    <recommendedName>
        <fullName evidence="4">Alpha glucuronidase N-terminal domain-containing protein</fullName>
    </recommendedName>
</protein>
<dbReference type="EMBL" id="CP001998">
    <property type="protein sequence ID" value="ADE53564.1"/>
    <property type="molecule type" value="Genomic_DNA"/>
</dbReference>
<dbReference type="STRING" id="583355.Caka_0539"/>
<dbReference type="InterPro" id="IPR031924">
    <property type="entry name" value="GH115"/>
</dbReference>
<evidence type="ECO:0008006" key="4">
    <source>
        <dbReference type="Google" id="ProtNLM"/>
    </source>
</evidence>
<dbReference type="SUPFAM" id="SSF55545">
    <property type="entry name" value="beta-N-acetylhexosaminidase-like domain"/>
    <property type="match status" value="1"/>
</dbReference>